<protein>
    <submittedName>
        <fullName evidence="5">Probable myo-inositol-2-dehydrogenase</fullName>
    </submittedName>
</protein>
<dbReference type="STRING" id="243090.RB2420"/>
<feature type="region of interest" description="Disordered" evidence="3">
    <location>
        <begin position="404"/>
        <end position="428"/>
    </location>
</feature>
<sequence length="547" mass="59972">MLVKFWCVLGNTSLSGLNRGVLHQKNKRSGLWIGSTNRAIPQRQSVVVSDPGERYECKFGEPIQVRRLIDPAHPSQVLREMVGVTNKHFPGELFGAVSCGLGTCQCLSGRCQPYAGCSTRSFAEVSFFGGPGGTVGCIPNRCESARLCIDEQSRRTAKGTRVKLRIGLIGLGDQWQSMHRPALRMLGDRFDVRAIYCNVSKLAESAVSEFQADPVDGYQALVTRDDIDAVLVLENSWLRFHPATAACRAGKAVYWASDLDFDPVRDREFKNCVQDSGVAFMAGLPRRFAPATLRLKELIATHLGSPRLIFCHKRLCLEDAPLKRRDQITRRGVEGNLGDDSRVDPEEIRARMTRTELMQLIDWCCYVVGERPLSVMSANHSPEEAADYQALSLLFNDASSGRGARKHFTTGTPAATSNGSATDSVRSNGEHKGVTAQVSCGSYIPAQWQEAIGFRPPAAMQVCCENGVAFVDLPGTLVWFDDAGRHQEFLEGESPVGEKMLGQFHRAVTSLVRNLSGLEDAFNAAAILKAARTSLHEGRRVDLGDLA</sequence>
<dbReference type="GO" id="GO:0017000">
    <property type="term" value="P:antibiotic biosynthetic process"/>
    <property type="evidence" value="ECO:0000318"/>
    <property type="project" value="GO_Central"/>
</dbReference>
<dbReference type="GO" id="GO:0000166">
    <property type="term" value="F:nucleotide binding"/>
    <property type="evidence" value="ECO:0007669"/>
    <property type="project" value="InterPro"/>
</dbReference>
<dbReference type="GO" id="GO:0005829">
    <property type="term" value="C:cytosol"/>
    <property type="evidence" value="ECO:0000318"/>
    <property type="project" value="GO_Central"/>
</dbReference>
<keyword evidence="2" id="KW-0560">Oxidoreductase</keyword>
<comment type="similarity">
    <text evidence="1">Belongs to the Gfo/Idh/MocA family.</text>
</comment>
<dbReference type="AlphaFoldDB" id="Q7UVV3"/>
<dbReference type="PANTHER" id="PTHR43708:SF5">
    <property type="entry name" value="CONSERVED EXPRESSED OXIDOREDUCTASE (EUROFUNG)-RELATED"/>
    <property type="match status" value="1"/>
</dbReference>
<dbReference type="SUPFAM" id="SSF51735">
    <property type="entry name" value="NAD(P)-binding Rossmann-fold domains"/>
    <property type="match status" value="1"/>
</dbReference>
<dbReference type="GO" id="GO:0102497">
    <property type="term" value="F:scyllo-inositol dehydrogenase (NADP+) activity"/>
    <property type="evidence" value="ECO:0000318"/>
    <property type="project" value="GO_Central"/>
</dbReference>
<dbReference type="OrthoDB" id="241454at2"/>
<feature type="domain" description="Gfo/Idh/MocA-like oxidoreductase N-terminal" evidence="4">
    <location>
        <begin position="164"/>
        <end position="253"/>
    </location>
</feature>
<evidence type="ECO:0000256" key="3">
    <source>
        <dbReference type="SAM" id="MobiDB-lite"/>
    </source>
</evidence>
<dbReference type="InParanoid" id="Q7UVV3"/>
<reference evidence="5 6" key="1">
    <citation type="journal article" date="2003" name="Proc. Natl. Acad. Sci. U.S.A.">
        <title>Complete genome sequence of the marine planctomycete Pirellula sp. strain 1.</title>
        <authorList>
            <person name="Gloeckner F.O."/>
            <person name="Kube M."/>
            <person name="Bauer M."/>
            <person name="Teeling H."/>
            <person name="Lombardot T."/>
            <person name="Ludwig W."/>
            <person name="Gade D."/>
            <person name="Beck A."/>
            <person name="Borzym K."/>
            <person name="Heitmann K."/>
            <person name="Rabus R."/>
            <person name="Schlesner H."/>
            <person name="Amann R."/>
            <person name="Reinhardt R."/>
        </authorList>
    </citation>
    <scope>NUCLEOTIDE SEQUENCE [LARGE SCALE GENOMIC DNA]</scope>
    <source>
        <strain evidence="6">DSM 10527 / NCIMB 13988 / SH1</strain>
    </source>
</reference>
<gene>
    <name evidence="5" type="ordered locus">RB2420</name>
</gene>
<dbReference type="Proteomes" id="UP000001025">
    <property type="component" value="Chromosome"/>
</dbReference>
<evidence type="ECO:0000313" key="6">
    <source>
        <dbReference type="Proteomes" id="UP000001025"/>
    </source>
</evidence>
<evidence type="ECO:0000256" key="2">
    <source>
        <dbReference type="ARBA" id="ARBA00023002"/>
    </source>
</evidence>
<name>Q7UVV3_RHOBA</name>
<feature type="compositionally biased region" description="Polar residues" evidence="3">
    <location>
        <begin position="409"/>
        <end position="427"/>
    </location>
</feature>
<evidence type="ECO:0000313" key="5">
    <source>
        <dbReference type="EMBL" id="CAD72618.1"/>
    </source>
</evidence>
<dbReference type="PATRIC" id="fig|243090.15.peg.1106"/>
<dbReference type="HOGENOM" id="CLU_036890_0_0_0"/>
<evidence type="ECO:0000259" key="4">
    <source>
        <dbReference type="Pfam" id="PF01408"/>
    </source>
</evidence>
<dbReference type="InterPro" id="IPR051317">
    <property type="entry name" value="Gfo/Idh/MocA_oxidoreduct"/>
</dbReference>
<dbReference type="Gene3D" id="3.30.360.10">
    <property type="entry name" value="Dihydrodipicolinate Reductase, domain 2"/>
    <property type="match status" value="1"/>
</dbReference>
<dbReference type="PANTHER" id="PTHR43708">
    <property type="entry name" value="CONSERVED EXPRESSED OXIDOREDUCTASE (EUROFUNG)"/>
    <property type="match status" value="1"/>
</dbReference>
<organism evidence="5 6">
    <name type="scientific">Rhodopirellula baltica (strain DSM 10527 / NCIMB 13988 / SH1)</name>
    <dbReference type="NCBI Taxonomy" id="243090"/>
    <lineage>
        <taxon>Bacteria</taxon>
        <taxon>Pseudomonadati</taxon>
        <taxon>Planctomycetota</taxon>
        <taxon>Planctomycetia</taxon>
        <taxon>Pirellulales</taxon>
        <taxon>Pirellulaceae</taxon>
        <taxon>Rhodopirellula</taxon>
    </lineage>
</organism>
<dbReference type="InterPro" id="IPR036291">
    <property type="entry name" value="NAD(P)-bd_dom_sf"/>
</dbReference>
<dbReference type="eggNOG" id="COG0673">
    <property type="taxonomic scope" value="Bacteria"/>
</dbReference>
<keyword evidence="6" id="KW-1185">Reference proteome</keyword>
<dbReference type="InterPro" id="IPR000683">
    <property type="entry name" value="Gfo/Idh/MocA-like_OxRdtase_N"/>
</dbReference>
<dbReference type="Pfam" id="PF01408">
    <property type="entry name" value="GFO_IDH_MocA"/>
    <property type="match status" value="1"/>
</dbReference>
<dbReference type="Gene3D" id="3.40.50.720">
    <property type="entry name" value="NAD(P)-binding Rossmann-like Domain"/>
    <property type="match status" value="1"/>
</dbReference>
<dbReference type="EnsemblBacteria" id="CAD72618">
    <property type="protein sequence ID" value="CAD72618"/>
    <property type="gene ID" value="RB2420"/>
</dbReference>
<evidence type="ECO:0000256" key="1">
    <source>
        <dbReference type="ARBA" id="ARBA00010928"/>
    </source>
</evidence>
<accession>Q7UVV3</accession>
<dbReference type="KEGG" id="rba:RB2420"/>
<dbReference type="EMBL" id="BX294137">
    <property type="protein sequence ID" value="CAD72618.1"/>
    <property type="molecule type" value="Genomic_DNA"/>
</dbReference>
<proteinExistence type="inferred from homology"/>